<accession>A0A6G9ASD2</accession>
<dbReference type="InterPro" id="IPR043133">
    <property type="entry name" value="GTP-CH-I_C/QueF"/>
</dbReference>
<feature type="compositionally biased region" description="Low complexity" evidence="7">
    <location>
        <begin position="13"/>
        <end position="28"/>
    </location>
</feature>
<dbReference type="GO" id="GO:0005737">
    <property type="term" value="C:cytoplasm"/>
    <property type="evidence" value="ECO:0007669"/>
    <property type="project" value="TreeGrafter"/>
</dbReference>
<evidence type="ECO:0000256" key="3">
    <source>
        <dbReference type="ARBA" id="ARBA00008085"/>
    </source>
</evidence>
<keyword evidence="6" id="KW-0479">Metal-binding</keyword>
<proteinExistence type="inferred from homology"/>
<evidence type="ECO:0000256" key="7">
    <source>
        <dbReference type="SAM" id="MobiDB-lite"/>
    </source>
</evidence>
<keyword evidence="4 6" id="KW-0554">One-carbon metabolism</keyword>
<dbReference type="InterPro" id="IPR020602">
    <property type="entry name" value="GTP_CycHdrlase_I_dom"/>
</dbReference>
<feature type="region of interest" description="Disordered" evidence="7">
    <location>
        <begin position="1"/>
        <end position="34"/>
    </location>
</feature>
<protein>
    <recommendedName>
        <fullName evidence="6">GTP cyclohydrolase 1</fullName>
        <ecNumber evidence="6">3.5.4.16</ecNumber>
    </recommendedName>
    <alternativeName>
        <fullName evidence="6">GTP cyclohydrolase I</fullName>
        <shortName evidence="6">GTP-CH-I</shortName>
    </alternativeName>
</protein>
<dbReference type="NCBIfam" id="NF006824">
    <property type="entry name" value="PRK09347.1-1"/>
    <property type="match status" value="1"/>
</dbReference>
<dbReference type="HAMAP" id="MF_00223">
    <property type="entry name" value="FolE"/>
    <property type="match status" value="1"/>
</dbReference>
<comment type="similarity">
    <text evidence="3 6">Belongs to the GTP cyclohydrolase I family.</text>
</comment>
<dbReference type="GO" id="GO:0006730">
    <property type="term" value="P:one-carbon metabolic process"/>
    <property type="evidence" value="ECO:0007669"/>
    <property type="project" value="UniProtKB-UniRule"/>
</dbReference>
<evidence type="ECO:0000259" key="8">
    <source>
        <dbReference type="Pfam" id="PF01227"/>
    </source>
</evidence>
<feature type="binding site" evidence="6">
    <location>
        <position position="150"/>
    </location>
    <ligand>
        <name>Zn(2+)</name>
        <dbReference type="ChEBI" id="CHEBI:29105"/>
    </ligand>
</feature>
<feature type="binding site" evidence="6">
    <location>
        <position position="218"/>
    </location>
    <ligand>
        <name>Zn(2+)</name>
        <dbReference type="ChEBI" id="CHEBI:29105"/>
    </ligand>
</feature>
<keyword evidence="6" id="KW-0547">Nucleotide-binding</keyword>
<dbReference type="PROSITE" id="PS00859">
    <property type="entry name" value="GTP_CYCLOHYDROL_1_1"/>
    <property type="match status" value="1"/>
</dbReference>
<dbReference type="NCBIfam" id="NF006825">
    <property type="entry name" value="PRK09347.1-2"/>
    <property type="match status" value="1"/>
</dbReference>
<feature type="binding site" evidence="6">
    <location>
        <position position="147"/>
    </location>
    <ligand>
        <name>Zn(2+)</name>
        <dbReference type="ChEBI" id="CHEBI:29105"/>
    </ligand>
</feature>
<keyword evidence="10" id="KW-1185">Reference proteome</keyword>
<dbReference type="InterPro" id="IPR043134">
    <property type="entry name" value="GTP-CH-I_N"/>
</dbReference>
<dbReference type="PANTHER" id="PTHR11109:SF7">
    <property type="entry name" value="GTP CYCLOHYDROLASE 1"/>
    <property type="match status" value="1"/>
</dbReference>
<comment type="pathway">
    <text evidence="2 6">Cofactor biosynthesis; 7,8-dihydroneopterin triphosphate biosynthesis; 7,8-dihydroneopterin triphosphate from GTP: step 1/1.</text>
</comment>
<evidence type="ECO:0000256" key="5">
    <source>
        <dbReference type="ARBA" id="ARBA00022801"/>
    </source>
</evidence>
<dbReference type="GO" id="GO:0005525">
    <property type="term" value="F:GTP binding"/>
    <property type="evidence" value="ECO:0007669"/>
    <property type="project" value="UniProtKB-KW"/>
</dbReference>
<feature type="compositionally biased region" description="Polar residues" evidence="7">
    <location>
        <begin position="1"/>
        <end position="12"/>
    </location>
</feature>
<dbReference type="GO" id="GO:0003934">
    <property type="term" value="F:GTP cyclohydrolase I activity"/>
    <property type="evidence" value="ECO:0007669"/>
    <property type="project" value="UniProtKB-UniRule"/>
</dbReference>
<gene>
    <name evidence="6 9" type="primary">folE</name>
    <name evidence="9" type="ORF">G8759_23185</name>
</gene>
<evidence type="ECO:0000313" key="10">
    <source>
        <dbReference type="Proteomes" id="UP000501802"/>
    </source>
</evidence>
<organism evidence="9 10">
    <name type="scientific">Spirosoma aureum</name>
    <dbReference type="NCBI Taxonomy" id="2692134"/>
    <lineage>
        <taxon>Bacteria</taxon>
        <taxon>Pseudomonadati</taxon>
        <taxon>Bacteroidota</taxon>
        <taxon>Cytophagia</taxon>
        <taxon>Cytophagales</taxon>
        <taxon>Cytophagaceae</taxon>
        <taxon>Spirosoma</taxon>
    </lineage>
</organism>
<dbReference type="UniPathway" id="UPA00848">
    <property type="reaction ID" value="UER00151"/>
</dbReference>
<name>A0A6G9ASD2_9BACT</name>
<evidence type="ECO:0000256" key="4">
    <source>
        <dbReference type="ARBA" id="ARBA00022563"/>
    </source>
</evidence>
<evidence type="ECO:0000313" key="9">
    <source>
        <dbReference type="EMBL" id="QIP15320.1"/>
    </source>
</evidence>
<dbReference type="EC" id="3.5.4.16" evidence="6"/>
<keyword evidence="6" id="KW-0342">GTP-binding</keyword>
<dbReference type="Proteomes" id="UP000501802">
    <property type="component" value="Chromosome"/>
</dbReference>
<dbReference type="RefSeq" id="WP_167213223.1">
    <property type="nucleotide sequence ID" value="NZ_CP050063.1"/>
</dbReference>
<sequence>MKLNGTSSSTPLNGSNGNHNNGVHTNGHSLNGHYSATADRDELVDELGDAHGASSIDTPMRPDAFDLDDDLKIDLIEEHFREIMNILGLDLTDDSLKGSPRRVAKMYVKEIFRGLNPANKPTPTLFDNKFRYNEMLVEKDIIVQTYCEHHFVPIIGKAHVAYISSGKVIGLSKLNRIVEYFSKRPQVQERLTVQIADELKKVLETEDVAVMIDAKHLCVSTRGVHDVNSSTITAAYGGKFDEEATKQEFLRYVAQPSVTI</sequence>
<dbReference type="PROSITE" id="PS00860">
    <property type="entry name" value="GTP_CYCLOHYDROL_1_2"/>
    <property type="match status" value="1"/>
</dbReference>
<dbReference type="InterPro" id="IPR001474">
    <property type="entry name" value="GTP_CycHdrlase_I"/>
</dbReference>
<keyword evidence="5 6" id="KW-0378">Hydrolase</keyword>
<evidence type="ECO:0000256" key="2">
    <source>
        <dbReference type="ARBA" id="ARBA00005080"/>
    </source>
</evidence>
<dbReference type="AlphaFoldDB" id="A0A6G9ASD2"/>
<comment type="subunit">
    <text evidence="6">Homopolymer.</text>
</comment>
<dbReference type="GO" id="GO:0006729">
    <property type="term" value="P:tetrahydrobiopterin biosynthetic process"/>
    <property type="evidence" value="ECO:0007669"/>
    <property type="project" value="TreeGrafter"/>
</dbReference>
<comment type="catalytic activity">
    <reaction evidence="1 6">
        <text>GTP + H2O = 7,8-dihydroneopterin 3'-triphosphate + formate + H(+)</text>
        <dbReference type="Rhea" id="RHEA:17473"/>
        <dbReference type="ChEBI" id="CHEBI:15377"/>
        <dbReference type="ChEBI" id="CHEBI:15378"/>
        <dbReference type="ChEBI" id="CHEBI:15740"/>
        <dbReference type="ChEBI" id="CHEBI:37565"/>
        <dbReference type="ChEBI" id="CHEBI:58462"/>
        <dbReference type="EC" id="3.5.4.16"/>
    </reaction>
</comment>
<evidence type="ECO:0000256" key="6">
    <source>
        <dbReference type="HAMAP-Rule" id="MF_00223"/>
    </source>
</evidence>
<dbReference type="Gene3D" id="1.10.286.10">
    <property type="match status" value="1"/>
</dbReference>
<evidence type="ECO:0000256" key="1">
    <source>
        <dbReference type="ARBA" id="ARBA00001052"/>
    </source>
</evidence>
<dbReference type="Pfam" id="PF01227">
    <property type="entry name" value="GTP_cyclohydroI"/>
    <property type="match status" value="1"/>
</dbReference>
<dbReference type="FunFam" id="3.30.1130.10:FF:000001">
    <property type="entry name" value="GTP cyclohydrolase 1"/>
    <property type="match status" value="1"/>
</dbReference>
<dbReference type="InterPro" id="IPR018234">
    <property type="entry name" value="GTP_CycHdrlase_I_CS"/>
</dbReference>
<dbReference type="Gene3D" id="3.30.1130.10">
    <property type="match status" value="1"/>
</dbReference>
<dbReference type="GO" id="GO:0046654">
    <property type="term" value="P:tetrahydrofolate biosynthetic process"/>
    <property type="evidence" value="ECO:0007669"/>
    <property type="project" value="UniProtKB-UniRule"/>
</dbReference>
<dbReference type="KEGG" id="spib:G8759_23185"/>
<feature type="domain" description="GTP cyclohydrolase I" evidence="8">
    <location>
        <begin position="76"/>
        <end position="252"/>
    </location>
</feature>
<dbReference type="NCBIfam" id="NF006826">
    <property type="entry name" value="PRK09347.1-3"/>
    <property type="match status" value="1"/>
</dbReference>
<dbReference type="NCBIfam" id="TIGR00063">
    <property type="entry name" value="folE"/>
    <property type="match status" value="1"/>
</dbReference>
<dbReference type="SUPFAM" id="SSF55620">
    <property type="entry name" value="Tetrahydrobiopterin biosynthesis enzymes-like"/>
    <property type="match status" value="1"/>
</dbReference>
<reference evidence="9 10" key="1">
    <citation type="submission" date="2020-03" db="EMBL/GenBank/DDBJ databases">
        <authorList>
            <person name="Kim M.K."/>
        </authorList>
    </citation>
    <scope>NUCLEOTIDE SEQUENCE [LARGE SCALE GENOMIC DNA]</scope>
    <source>
        <strain evidence="9 10">BT328</strain>
    </source>
</reference>
<dbReference type="EMBL" id="CP050063">
    <property type="protein sequence ID" value="QIP15320.1"/>
    <property type="molecule type" value="Genomic_DNA"/>
</dbReference>
<keyword evidence="6" id="KW-0862">Zinc</keyword>
<dbReference type="PANTHER" id="PTHR11109">
    <property type="entry name" value="GTP CYCLOHYDROLASE I"/>
    <property type="match status" value="1"/>
</dbReference>
<dbReference type="GO" id="GO:0008270">
    <property type="term" value="F:zinc ion binding"/>
    <property type="evidence" value="ECO:0007669"/>
    <property type="project" value="UniProtKB-UniRule"/>
</dbReference>